<feature type="compositionally biased region" description="Acidic residues" evidence="1">
    <location>
        <begin position="120"/>
        <end position="131"/>
    </location>
</feature>
<proteinExistence type="predicted"/>
<dbReference type="Proteomes" id="UP000774326">
    <property type="component" value="Unassembled WGS sequence"/>
</dbReference>
<dbReference type="InterPro" id="IPR038014">
    <property type="entry name" value="Ies1"/>
</dbReference>
<feature type="compositionally biased region" description="Low complexity" evidence="1">
    <location>
        <begin position="17"/>
        <end position="37"/>
    </location>
</feature>
<sequence>MHRYDPIHDTYKDDPPSSSSSGTATTNSGTTTSSVSNEVAQLPAIKPITVSGISTSSLLNPIEPPSTYSVPAHSQLRSLLQPEEPAHAPIKKSTIASLIDPVSPPEVSPNENKDNYKPTEEDEATETENEEDLKIAPTPTTSIPTAPQHSDISLQPISNGKTTPKTPKKPRKQSKKAASATGTTATDGSTPGKPTTVLISARSRHLKKEDGHPFTRKDIQYAFLRALFDDKTKTFHDPYPDLKERVKLYNDTEEDKKFDYLETENQYQEQRPAELLTFAQLYIKTIAHSSKCSKILRDRLINDYKTSIPTCMICVLVNVGRMNTTINFVPDMKSQLRTYHSIPVLQVNYEKTGNVGPRGTSSSSNSDKQLQDTPRLKSILKACCDDTKEPNYLSQLASVETLPKTNVVNLMFLLCNSEDDLLEGILGCSFFDLFANTNYEPKQRAKLLLWLMYNYLETDLSEEQIAKNPFGPKPELVTEFEDNYDVDTEEEKTFGQIMLDERKLYLNDEDFYKETKIQSREKKRRQIEEANPSAPDGESTPEESKPPTKTNKRAKLAPKEPSTSKPPASKESKSSHSKPEKSKTTPTRATSSTSASASSSTTNPKATKPEASEPSEYVPPPPPPPPVYRTDINVRRVRKVLNELQKNNHKRRLSQGMIRFTNRLLTTPYKEIRDGRLRLKSYQGDYVEYSGKMHRLFKKLAEDKSKEGEEDVRCNVGFKLNSKGDDLSLESFDIGI</sequence>
<feature type="compositionally biased region" description="Low complexity" evidence="1">
    <location>
        <begin position="135"/>
        <end position="147"/>
    </location>
</feature>
<feature type="compositionally biased region" description="Low complexity" evidence="1">
    <location>
        <begin position="176"/>
        <end position="190"/>
    </location>
</feature>
<dbReference type="PANTHER" id="PTHR37287:SF1">
    <property type="entry name" value="INO EIGHTY SUBUNIT 1"/>
    <property type="match status" value="1"/>
</dbReference>
<evidence type="ECO:0008006" key="4">
    <source>
        <dbReference type="Google" id="ProtNLM"/>
    </source>
</evidence>
<organism evidence="2 3">
    <name type="scientific">Wickerhamomyces pijperi</name>
    <name type="common">Yeast</name>
    <name type="synonym">Pichia pijperi</name>
    <dbReference type="NCBI Taxonomy" id="599730"/>
    <lineage>
        <taxon>Eukaryota</taxon>
        <taxon>Fungi</taxon>
        <taxon>Dikarya</taxon>
        <taxon>Ascomycota</taxon>
        <taxon>Saccharomycotina</taxon>
        <taxon>Saccharomycetes</taxon>
        <taxon>Phaffomycetales</taxon>
        <taxon>Wickerhamomycetaceae</taxon>
        <taxon>Wickerhamomyces</taxon>
    </lineage>
</organism>
<dbReference type="PANTHER" id="PTHR37287">
    <property type="entry name" value="INO EIGHTY SUBUNIT 1"/>
    <property type="match status" value="1"/>
</dbReference>
<evidence type="ECO:0000313" key="3">
    <source>
        <dbReference type="Proteomes" id="UP000774326"/>
    </source>
</evidence>
<dbReference type="AlphaFoldDB" id="A0A9P8Q6P7"/>
<comment type="caution">
    <text evidence="2">The sequence shown here is derived from an EMBL/GenBank/DDBJ whole genome shotgun (WGS) entry which is preliminary data.</text>
</comment>
<feature type="region of interest" description="Disordered" evidence="1">
    <location>
        <begin position="1"/>
        <end position="38"/>
    </location>
</feature>
<dbReference type="GO" id="GO:0031011">
    <property type="term" value="C:Ino80 complex"/>
    <property type="evidence" value="ECO:0007669"/>
    <property type="project" value="InterPro"/>
</dbReference>
<feature type="compositionally biased region" description="Basic and acidic residues" evidence="1">
    <location>
        <begin position="1"/>
        <end position="15"/>
    </location>
</feature>
<feature type="compositionally biased region" description="Pro residues" evidence="1">
    <location>
        <begin position="617"/>
        <end position="627"/>
    </location>
</feature>
<keyword evidence="3" id="KW-1185">Reference proteome</keyword>
<evidence type="ECO:0000256" key="1">
    <source>
        <dbReference type="SAM" id="MobiDB-lite"/>
    </source>
</evidence>
<protein>
    <recommendedName>
        <fullName evidence="4">Ino eighty subunit 1</fullName>
    </recommendedName>
</protein>
<dbReference type="EMBL" id="JAEUBG010002137">
    <property type="protein sequence ID" value="KAH3685123.1"/>
    <property type="molecule type" value="Genomic_DNA"/>
</dbReference>
<name>A0A9P8Q6P7_WICPI</name>
<gene>
    <name evidence="2" type="ORF">WICPIJ_003890</name>
</gene>
<feature type="compositionally biased region" description="Low complexity" evidence="1">
    <location>
        <begin position="584"/>
        <end position="606"/>
    </location>
</feature>
<feature type="region of interest" description="Disordered" evidence="1">
    <location>
        <begin position="55"/>
        <end position="196"/>
    </location>
</feature>
<feature type="compositionally biased region" description="Basic residues" evidence="1">
    <location>
        <begin position="166"/>
        <end position="175"/>
    </location>
</feature>
<feature type="compositionally biased region" description="Basic and acidic residues" evidence="1">
    <location>
        <begin position="568"/>
        <end position="583"/>
    </location>
</feature>
<feature type="region of interest" description="Disordered" evidence="1">
    <location>
        <begin position="517"/>
        <end position="631"/>
    </location>
</feature>
<accession>A0A9P8Q6P7</accession>
<reference evidence="2" key="2">
    <citation type="submission" date="2021-01" db="EMBL/GenBank/DDBJ databases">
        <authorList>
            <person name="Schikora-Tamarit M.A."/>
        </authorList>
    </citation>
    <scope>NUCLEOTIDE SEQUENCE</scope>
    <source>
        <strain evidence="2">CBS2887</strain>
    </source>
</reference>
<evidence type="ECO:0000313" key="2">
    <source>
        <dbReference type="EMBL" id="KAH3685123.1"/>
    </source>
</evidence>
<reference evidence="2" key="1">
    <citation type="journal article" date="2021" name="Open Biol.">
        <title>Shared evolutionary footprints suggest mitochondrial oxidative damage underlies multiple complex I losses in fungi.</title>
        <authorList>
            <person name="Schikora-Tamarit M.A."/>
            <person name="Marcet-Houben M."/>
            <person name="Nosek J."/>
            <person name="Gabaldon T."/>
        </authorList>
    </citation>
    <scope>NUCLEOTIDE SEQUENCE</scope>
    <source>
        <strain evidence="2">CBS2887</strain>
    </source>
</reference>
<feature type="compositionally biased region" description="Polar residues" evidence="1">
    <location>
        <begin position="148"/>
        <end position="160"/>
    </location>
</feature>
<dbReference type="OrthoDB" id="5413003at2759"/>